<evidence type="ECO:0000313" key="2">
    <source>
        <dbReference type="EMBL" id="TCZ73057.1"/>
    </source>
</evidence>
<feature type="transmembrane region" description="Helical" evidence="1">
    <location>
        <begin position="365"/>
        <end position="385"/>
    </location>
</feature>
<organism evidence="2 3">
    <name type="scientific">Paenibacillus albiflavus</name>
    <dbReference type="NCBI Taxonomy" id="2545760"/>
    <lineage>
        <taxon>Bacteria</taxon>
        <taxon>Bacillati</taxon>
        <taxon>Bacillota</taxon>
        <taxon>Bacilli</taxon>
        <taxon>Bacillales</taxon>
        <taxon>Paenibacillaceae</taxon>
        <taxon>Paenibacillus</taxon>
    </lineage>
</organism>
<evidence type="ECO:0000313" key="3">
    <source>
        <dbReference type="Proteomes" id="UP000295418"/>
    </source>
</evidence>
<keyword evidence="1" id="KW-0812">Transmembrane</keyword>
<keyword evidence="1" id="KW-0472">Membrane</keyword>
<dbReference type="EMBL" id="SKFG01000035">
    <property type="protein sequence ID" value="TCZ73057.1"/>
    <property type="molecule type" value="Genomic_DNA"/>
</dbReference>
<dbReference type="RefSeq" id="WP_132420183.1">
    <property type="nucleotide sequence ID" value="NZ_SKFG01000035.1"/>
</dbReference>
<keyword evidence="3" id="KW-1185">Reference proteome</keyword>
<sequence>MAAKNKELEALIVLAGKVDPSLQKAMMNAGSMANKTGGSMSSLGKMASSAMNLVKKASIVVGAGVAIAGAAIVKAASNTIEFSDKIDKMSVRTGLTYEQLQKLEFMSSQVGVNFDAVGSSISIMTKNMKSADMEGAAAAQAFKLLRINVKGADGQLRSQGEVFSETVAALAQVKNETERNALAMKIFGKGANEMIPLFDAGVDGLQELSANAEKYGLIMDDDLIKTSVKVKDSLDILKRGLNAAGDSIMLKVLPYVQKFAEFINANLPYIQNLVSGLVDRIFSLGPVIGSVFGAGTKLFKFIQDNWSTIEPLVIGIVAAMVAWKAITVGMTVYQGIMAGIRAGTVAAAIAQWGLNAAVLANPMTWIVIGIAAAIGVVVGAIYLLWKNWDKVSSFMIGIWQDYVMPFFNNVGSWFSGIWDGVVSGFKGFLNFLIKGINFIIRAANKIHVKIPDWVPGIGGKEFGFNISELPTFARGGFANQPSIFGEAGPEAAIPLKRTPRSLSLLNKTAQILGVGGGGGGSPQFVFAPVISSGDSSSMQKLKEAADDFFDRCDDWWESRRRESYA</sequence>
<evidence type="ECO:0000256" key="1">
    <source>
        <dbReference type="SAM" id="Phobius"/>
    </source>
</evidence>
<accession>A0A4R4E2F3</accession>
<proteinExistence type="predicted"/>
<reference evidence="2 3" key="1">
    <citation type="submission" date="2019-03" db="EMBL/GenBank/DDBJ databases">
        <authorList>
            <person name="Kim M.K.M."/>
        </authorList>
    </citation>
    <scope>NUCLEOTIDE SEQUENCE [LARGE SCALE GENOMIC DNA]</scope>
    <source>
        <strain evidence="2 3">18JY21-1</strain>
    </source>
</reference>
<gene>
    <name evidence="2" type="ORF">E0485_21810</name>
</gene>
<feature type="transmembrane region" description="Helical" evidence="1">
    <location>
        <begin position="340"/>
        <end position="359"/>
    </location>
</feature>
<evidence type="ECO:0008006" key="4">
    <source>
        <dbReference type="Google" id="ProtNLM"/>
    </source>
</evidence>
<dbReference type="OrthoDB" id="90760at2"/>
<protein>
    <recommendedName>
        <fullName evidence="4">Phage tail tape measure protein</fullName>
    </recommendedName>
</protein>
<dbReference type="Proteomes" id="UP000295418">
    <property type="component" value="Unassembled WGS sequence"/>
</dbReference>
<keyword evidence="1" id="KW-1133">Transmembrane helix</keyword>
<name>A0A4R4E2F3_9BACL</name>
<dbReference type="AlphaFoldDB" id="A0A4R4E2F3"/>
<feature type="transmembrane region" description="Helical" evidence="1">
    <location>
        <begin position="312"/>
        <end position="333"/>
    </location>
</feature>
<comment type="caution">
    <text evidence="2">The sequence shown here is derived from an EMBL/GenBank/DDBJ whole genome shotgun (WGS) entry which is preliminary data.</text>
</comment>